<evidence type="ECO:0000256" key="5">
    <source>
        <dbReference type="ARBA" id="ARBA00022801"/>
    </source>
</evidence>
<evidence type="ECO:0000313" key="11">
    <source>
        <dbReference type="EMBL" id="MBE2886997.1"/>
    </source>
</evidence>
<evidence type="ECO:0000256" key="6">
    <source>
        <dbReference type="ARBA" id="ARBA00022833"/>
    </source>
</evidence>
<dbReference type="SUPFAM" id="SSF63411">
    <property type="entry name" value="LuxS/MPP-like metallohydrolase"/>
    <property type="match status" value="2"/>
</dbReference>
<evidence type="ECO:0000256" key="1">
    <source>
        <dbReference type="ARBA" id="ARBA00001947"/>
    </source>
</evidence>
<evidence type="ECO:0000256" key="2">
    <source>
        <dbReference type="ARBA" id="ARBA00007261"/>
    </source>
</evidence>
<accession>A0ABR9NRW8</accession>
<comment type="cofactor">
    <cofactor evidence="1">
        <name>Zn(2+)</name>
        <dbReference type="ChEBI" id="CHEBI:29105"/>
    </cofactor>
</comment>
<gene>
    <name evidence="11" type="ORF">IIE05_03320</name>
</gene>
<dbReference type="InterPro" id="IPR050626">
    <property type="entry name" value="Peptidase_M16"/>
</dbReference>
<organism evidence="11 12">
    <name type="scientific">Geobacter anodireducens</name>
    <dbReference type="NCBI Taxonomy" id="1340425"/>
    <lineage>
        <taxon>Bacteria</taxon>
        <taxon>Pseudomonadati</taxon>
        <taxon>Thermodesulfobacteriota</taxon>
        <taxon>Desulfuromonadia</taxon>
        <taxon>Geobacterales</taxon>
        <taxon>Geobacteraceae</taxon>
        <taxon>Geobacter</taxon>
    </lineage>
</organism>
<sequence length="498" mass="56116">MKRSAMCIAVQILLALVVILPALGAGLEERVREHTLKNGMKLLMVERHTSPTVAAWIRFRVGSVDERSDERGIAHLLEHMLFKGTKTLGTKDYAAEKPLLDKIEETAQALIAEKAKGARADAGRVDELGKKLNALEADAGKYVIKEEFAEIYARNGGAGYNAMTGKDGTTYLINMPSNKLELWAAIEGDRMQNAVLREFYTERDVVMEERRRSYDTEPGSKLWETFVAVTYNAHPYGQPIIGWMSDLENLTRTKAEEFFRRYYKPNNAIVALVGDIDPDKTIALVEKYFGDIPPGTLVGPVAVVEPAQQGERRVEILADAEPELLVGFHKPTLPNPDDYVFDVIDMILADGRTSRLYKKLVVEKQLAAEVSTFSAPGSRYPNLFVLAATPRAPHTAKEVEDAIYEELERLKKEPMTERELAQILNRLEYEESRQMISNGGLARNLTEYEAVTGSWRYLIEHRKEVAKVTPDDVIRVARKYFVRENRTVGVITKKEDVK</sequence>
<keyword evidence="4" id="KW-0479">Metal-binding</keyword>
<evidence type="ECO:0000259" key="9">
    <source>
        <dbReference type="Pfam" id="PF00675"/>
    </source>
</evidence>
<dbReference type="PANTHER" id="PTHR43690">
    <property type="entry name" value="NARDILYSIN"/>
    <property type="match status" value="1"/>
</dbReference>
<dbReference type="InterPro" id="IPR011249">
    <property type="entry name" value="Metalloenz_LuxS/M16"/>
</dbReference>
<proteinExistence type="inferred from homology"/>
<comment type="similarity">
    <text evidence="2 8">Belongs to the peptidase M16 family.</text>
</comment>
<evidence type="ECO:0000256" key="8">
    <source>
        <dbReference type="RuleBase" id="RU004447"/>
    </source>
</evidence>
<keyword evidence="5" id="KW-0378">Hydrolase</keyword>
<name>A0ABR9NRW8_9BACT</name>
<keyword evidence="3" id="KW-0645">Protease</keyword>
<feature type="domain" description="Peptidase M16 C-terminal" evidence="10">
    <location>
        <begin position="249"/>
        <end position="427"/>
    </location>
</feature>
<dbReference type="InterPro" id="IPR001431">
    <property type="entry name" value="Pept_M16_Zn_BS"/>
</dbReference>
<dbReference type="PANTHER" id="PTHR43690:SF17">
    <property type="entry name" value="PROTEIN YHJJ"/>
    <property type="match status" value="1"/>
</dbReference>
<evidence type="ECO:0000259" key="10">
    <source>
        <dbReference type="Pfam" id="PF05193"/>
    </source>
</evidence>
<dbReference type="Gene3D" id="3.30.830.10">
    <property type="entry name" value="Metalloenzyme, LuxS/M16 peptidase-like"/>
    <property type="match status" value="3"/>
</dbReference>
<keyword evidence="6" id="KW-0862">Zinc</keyword>
<dbReference type="Proteomes" id="UP000618926">
    <property type="component" value="Unassembled WGS sequence"/>
</dbReference>
<reference evidence="11 12" key="1">
    <citation type="submission" date="2020-10" db="EMBL/GenBank/DDBJ databases">
        <title>Investigation of anaerobic biodegradation of phenanthrene by a sulfate-dependent Geobacter anodireducens strain PheS2.</title>
        <authorList>
            <person name="Zhang Z."/>
        </authorList>
    </citation>
    <scope>NUCLEOTIDE SEQUENCE [LARGE SCALE GENOMIC DNA]</scope>
    <source>
        <strain evidence="11 12">PheS2</strain>
    </source>
</reference>
<evidence type="ECO:0000256" key="4">
    <source>
        <dbReference type="ARBA" id="ARBA00022723"/>
    </source>
</evidence>
<dbReference type="PROSITE" id="PS00143">
    <property type="entry name" value="INSULINASE"/>
    <property type="match status" value="1"/>
</dbReference>
<dbReference type="Pfam" id="PF00675">
    <property type="entry name" value="Peptidase_M16"/>
    <property type="match status" value="1"/>
</dbReference>
<dbReference type="EMBL" id="JADBFD010000003">
    <property type="protein sequence ID" value="MBE2886997.1"/>
    <property type="molecule type" value="Genomic_DNA"/>
</dbReference>
<keyword evidence="12" id="KW-1185">Reference proteome</keyword>
<protein>
    <submittedName>
        <fullName evidence="11">Insulinase family protein</fullName>
    </submittedName>
</protein>
<dbReference type="InterPro" id="IPR007863">
    <property type="entry name" value="Peptidase_M16_C"/>
</dbReference>
<keyword evidence="7" id="KW-0482">Metalloprotease</keyword>
<dbReference type="InterPro" id="IPR011765">
    <property type="entry name" value="Pept_M16_N"/>
</dbReference>
<evidence type="ECO:0000256" key="3">
    <source>
        <dbReference type="ARBA" id="ARBA00022670"/>
    </source>
</evidence>
<evidence type="ECO:0000256" key="7">
    <source>
        <dbReference type="ARBA" id="ARBA00023049"/>
    </source>
</evidence>
<comment type="caution">
    <text evidence="11">The sequence shown here is derived from an EMBL/GenBank/DDBJ whole genome shotgun (WGS) entry which is preliminary data.</text>
</comment>
<dbReference type="RefSeq" id="WP_010941595.1">
    <property type="nucleotide sequence ID" value="NZ_JADBFD010000003.1"/>
</dbReference>
<dbReference type="Pfam" id="PF05193">
    <property type="entry name" value="Peptidase_M16_C"/>
    <property type="match status" value="1"/>
</dbReference>
<feature type="domain" description="Peptidase M16 N-terminal" evidence="9">
    <location>
        <begin position="44"/>
        <end position="93"/>
    </location>
</feature>
<evidence type="ECO:0000313" key="12">
    <source>
        <dbReference type="Proteomes" id="UP000618926"/>
    </source>
</evidence>